<proteinExistence type="predicted"/>
<organism evidence="1 2">
    <name type="scientific">Tritrichomonas musculus</name>
    <dbReference type="NCBI Taxonomy" id="1915356"/>
    <lineage>
        <taxon>Eukaryota</taxon>
        <taxon>Metamonada</taxon>
        <taxon>Parabasalia</taxon>
        <taxon>Tritrichomonadida</taxon>
        <taxon>Tritrichomonadidae</taxon>
        <taxon>Tritrichomonas</taxon>
    </lineage>
</organism>
<protein>
    <submittedName>
        <fullName evidence="1">Uncharacterized protein</fullName>
    </submittedName>
</protein>
<dbReference type="EMBL" id="JAPFFF010000020">
    <property type="protein sequence ID" value="KAK8857562.1"/>
    <property type="molecule type" value="Genomic_DNA"/>
</dbReference>
<evidence type="ECO:0000313" key="1">
    <source>
        <dbReference type="EMBL" id="KAK8857562.1"/>
    </source>
</evidence>
<name>A0ABR2I616_9EUKA</name>
<reference evidence="1 2" key="1">
    <citation type="submission" date="2024-04" db="EMBL/GenBank/DDBJ databases">
        <title>Tritrichomonas musculus Genome.</title>
        <authorList>
            <person name="Alves-Ferreira E."/>
            <person name="Grigg M."/>
            <person name="Lorenzi H."/>
            <person name="Galac M."/>
        </authorList>
    </citation>
    <scope>NUCLEOTIDE SEQUENCE [LARGE SCALE GENOMIC DNA]</scope>
    <source>
        <strain evidence="1 2">EAF2021</strain>
    </source>
</reference>
<keyword evidence="2" id="KW-1185">Reference proteome</keyword>
<dbReference type="Proteomes" id="UP001470230">
    <property type="component" value="Unassembled WGS sequence"/>
</dbReference>
<accession>A0ABR2I616</accession>
<comment type="caution">
    <text evidence="1">The sequence shown here is derived from an EMBL/GenBank/DDBJ whole genome shotgun (WGS) entry which is preliminary data.</text>
</comment>
<gene>
    <name evidence="1" type="ORF">M9Y10_015967</name>
</gene>
<sequence>MIKYRTNCLIRKKRNDETPKLLLTQTINTIKKIMYPIPQINNYYFGQNENFEELEAIDHFPLVTYIDDEKQDSDYDSD</sequence>
<evidence type="ECO:0000313" key="2">
    <source>
        <dbReference type="Proteomes" id="UP001470230"/>
    </source>
</evidence>